<gene>
    <name evidence="2" type="ORF">FCM35_KLT22351</name>
</gene>
<comment type="caution">
    <text evidence="2">The sequence shown here is derived from an EMBL/GenBank/DDBJ whole genome shotgun (WGS) entry which is preliminary data.</text>
</comment>
<feature type="compositionally biased region" description="Polar residues" evidence="1">
    <location>
        <begin position="1"/>
        <end position="17"/>
    </location>
</feature>
<reference evidence="2" key="1">
    <citation type="submission" date="2020-01" db="EMBL/GenBank/DDBJ databases">
        <title>Genome sequence of Kobresia littledalei, the first chromosome-level genome in the family Cyperaceae.</title>
        <authorList>
            <person name="Qu G."/>
        </authorList>
    </citation>
    <scope>NUCLEOTIDE SEQUENCE</scope>
    <source>
        <strain evidence="2">C.B.Clarke</strain>
        <tissue evidence="2">Leaf</tissue>
    </source>
</reference>
<name>A0A833QIZ3_9POAL</name>
<evidence type="ECO:0000256" key="1">
    <source>
        <dbReference type="SAM" id="MobiDB-lite"/>
    </source>
</evidence>
<sequence>MKPSSQPEEEFTGSTAFPISGLDSRASGDATKPGKRFPQTGIHRAAHRFLSKCQSIRIPAGRSQPDCNCSCQYSLFKALSFENSLEKFRNCIITYISSSVETSIAVNRILSCRIAVQIKDIVAKKLLHLQFIEKKCKELELW</sequence>
<evidence type="ECO:0000313" key="3">
    <source>
        <dbReference type="Proteomes" id="UP000623129"/>
    </source>
</evidence>
<protein>
    <submittedName>
        <fullName evidence="2">Uncharacterized protein</fullName>
    </submittedName>
</protein>
<proteinExistence type="predicted"/>
<accession>A0A833QIZ3</accession>
<keyword evidence="3" id="KW-1185">Reference proteome</keyword>
<organism evidence="2 3">
    <name type="scientific">Carex littledalei</name>
    <dbReference type="NCBI Taxonomy" id="544730"/>
    <lineage>
        <taxon>Eukaryota</taxon>
        <taxon>Viridiplantae</taxon>
        <taxon>Streptophyta</taxon>
        <taxon>Embryophyta</taxon>
        <taxon>Tracheophyta</taxon>
        <taxon>Spermatophyta</taxon>
        <taxon>Magnoliopsida</taxon>
        <taxon>Liliopsida</taxon>
        <taxon>Poales</taxon>
        <taxon>Cyperaceae</taxon>
        <taxon>Cyperoideae</taxon>
        <taxon>Cariceae</taxon>
        <taxon>Carex</taxon>
        <taxon>Carex subgen. Euthyceras</taxon>
    </lineage>
</organism>
<feature type="region of interest" description="Disordered" evidence="1">
    <location>
        <begin position="1"/>
        <end position="40"/>
    </location>
</feature>
<dbReference type="EMBL" id="SWLB01000172">
    <property type="protein sequence ID" value="KAF3320044.1"/>
    <property type="molecule type" value="Genomic_DNA"/>
</dbReference>
<dbReference type="Proteomes" id="UP000623129">
    <property type="component" value="Unassembled WGS sequence"/>
</dbReference>
<dbReference type="AlphaFoldDB" id="A0A833QIZ3"/>
<evidence type="ECO:0000313" key="2">
    <source>
        <dbReference type="EMBL" id="KAF3320044.1"/>
    </source>
</evidence>